<gene>
    <name evidence="1" type="ORF">ACFSNB_05425</name>
</gene>
<evidence type="ECO:0000313" key="1">
    <source>
        <dbReference type="EMBL" id="MFD2233239.1"/>
    </source>
</evidence>
<evidence type="ECO:0008006" key="3">
    <source>
        <dbReference type="Google" id="ProtNLM"/>
    </source>
</evidence>
<accession>A0ABW5C7E4</accession>
<name>A0ABW5C7E4_9PROT</name>
<proteinExistence type="predicted"/>
<dbReference type="SUPFAM" id="SSF141868">
    <property type="entry name" value="EAL domain-like"/>
    <property type="match status" value="1"/>
</dbReference>
<keyword evidence="2" id="KW-1185">Reference proteome</keyword>
<reference evidence="2" key="1">
    <citation type="journal article" date="2019" name="Int. J. Syst. Evol. Microbiol.">
        <title>The Global Catalogue of Microorganisms (GCM) 10K type strain sequencing project: providing services to taxonomists for standard genome sequencing and annotation.</title>
        <authorList>
            <consortium name="The Broad Institute Genomics Platform"/>
            <consortium name="The Broad Institute Genome Sequencing Center for Infectious Disease"/>
            <person name="Wu L."/>
            <person name="Ma J."/>
        </authorList>
    </citation>
    <scope>NUCLEOTIDE SEQUENCE [LARGE SCALE GENOMIC DNA]</scope>
    <source>
        <strain evidence="2">KCTC 15012</strain>
    </source>
</reference>
<dbReference type="RefSeq" id="WP_377315019.1">
    <property type="nucleotide sequence ID" value="NZ_JBHUIY010000007.1"/>
</dbReference>
<dbReference type="InterPro" id="IPR035919">
    <property type="entry name" value="EAL_sf"/>
</dbReference>
<dbReference type="Proteomes" id="UP001597296">
    <property type="component" value="Unassembled WGS sequence"/>
</dbReference>
<sequence>MSAGAFGGKPQEVVTPESLLYDAAERIGRLRQGRIALHLHLSRLLPANRGEGRIRIAFRMFESMVSVYRGQLFLLSNSDILLICKDAPLAELDAIVYKLRALFATDPLTYADAPEEGDRFVTLYDLEIDYDRFFTLCGELLEETKRARAAAAGRDAPPRRRPLEATTLAGVLAGIDASDIAGVVRRQASIRILDHRSAEVEFQEFYMSIADLQKALAADVDLLSNRWLFQHLSEVLDQQVLGVLRDADFRVLPKAFSLNLNMATIETEAFQRFEARVRGRAGLVVEFQLVDVFNNLDGFFRARDQLRAHGHKALLDGMSPVTLQFIDAELFDTDYVKLSWSADLVDDIRTAEVQHALGPVGFDKVILSRCDSETAVSWGLSVGIRMFQGHFLDRVISATTMAGCDHAGGCTLAQCTQRHGVIAGPLRGECGNSHRLDLFPPLSALG</sequence>
<organism evidence="1 2">
    <name type="scientific">Phaeospirillum tilakii</name>
    <dbReference type="NCBI Taxonomy" id="741673"/>
    <lineage>
        <taxon>Bacteria</taxon>
        <taxon>Pseudomonadati</taxon>
        <taxon>Pseudomonadota</taxon>
        <taxon>Alphaproteobacteria</taxon>
        <taxon>Rhodospirillales</taxon>
        <taxon>Rhodospirillaceae</taxon>
        <taxon>Phaeospirillum</taxon>
    </lineage>
</organism>
<protein>
    <recommendedName>
        <fullName evidence="3">EAL domain, c-di-GMP-specific phosphodiesterase class I (Or its enzymatically inactive variant)</fullName>
    </recommendedName>
</protein>
<comment type="caution">
    <text evidence="1">The sequence shown here is derived from an EMBL/GenBank/DDBJ whole genome shotgun (WGS) entry which is preliminary data.</text>
</comment>
<dbReference type="EMBL" id="JBHUIY010000007">
    <property type="protein sequence ID" value="MFD2233239.1"/>
    <property type="molecule type" value="Genomic_DNA"/>
</dbReference>
<evidence type="ECO:0000313" key="2">
    <source>
        <dbReference type="Proteomes" id="UP001597296"/>
    </source>
</evidence>